<dbReference type="OrthoDB" id="1093942at2"/>
<gene>
    <name evidence="1" type="ORF">FD20_GL001025</name>
</gene>
<name>A0A0R1Q1Y6_9LACO</name>
<dbReference type="Pfam" id="PF12636">
    <property type="entry name" value="DUF3781"/>
    <property type="match status" value="1"/>
</dbReference>
<keyword evidence="2" id="KW-1185">Reference proteome</keyword>
<dbReference type="Proteomes" id="UP000051155">
    <property type="component" value="Unassembled WGS sequence"/>
</dbReference>
<organism evidence="1 2">
    <name type="scientific">Liquorilactobacillus uvarum DSM 19971</name>
    <dbReference type="NCBI Taxonomy" id="1423812"/>
    <lineage>
        <taxon>Bacteria</taxon>
        <taxon>Bacillati</taxon>
        <taxon>Bacillota</taxon>
        <taxon>Bacilli</taxon>
        <taxon>Lactobacillales</taxon>
        <taxon>Lactobacillaceae</taxon>
        <taxon>Liquorilactobacillus</taxon>
    </lineage>
</organism>
<dbReference type="AlphaFoldDB" id="A0A0R1Q1Y6"/>
<comment type="caution">
    <text evidence="1">The sequence shown here is derived from an EMBL/GenBank/DDBJ whole genome shotgun (WGS) entry which is preliminary data.</text>
</comment>
<dbReference type="EMBL" id="AZEG01000020">
    <property type="protein sequence ID" value="KRL36804.1"/>
    <property type="molecule type" value="Genomic_DNA"/>
</dbReference>
<reference evidence="1 2" key="1">
    <citation type="journal article" date="2015" name="Genome Announc.">
        <title>Expanding the biotechnology potential of lactobacilli through comparative genomics of 213 strains and associated genera.</title>
        <authorList>
            <person name="Sun Z."/>
            <person name="Harris H.M."/>
            <person name="McCann A."/>
            <person name="Guo C."/>
            <person name="Argimon S."/>
            <person name="Zhang W."/>
            <person name="Yang X."/>
            <person name="Jeffery I.B."/>
            <person name="Cooney J.C."/>
            <person name="Kagawa T.F."/>
            <person name="Liu W."/>
            <person name="Song Y."/>
            <person name="Salvetti E."/>
            <person name="Wrobel A."/>
            <person name="Rasinkangas P."/>
            <person name="Parkhill J."/>
            <person name="Rea M.C."/>
            <person name="O'Sullivan O."/>
            <person name="Ritari J."/>
            <person name="Douillard F.P."/>
            <person name="Paul Ross R."/>
            <person name="Yang R."/>
            <person name="Briner A.E."/>
            <person name="Felis G.E."/>
            <person name="de Vos W.M."/>
            <person name="Barrangou R."/>
            <person name="Klaenhammer T.R."/>
            <person name="Caufield P.W."/>
            <person name="Cui Y."/>
            <person name="Zhang H."/>
            <person name="O'Toole P.W."/>
        </authorList>
    </citation>
    <scope>NUCLEOTIDE SEQUENCE [LARGE SCALE GENOMIC DNA]</scope>
    <source>
        <strain evidence="1 2">DSM 19971</strain>
    </source>
</reference>
<dbReference type="STRING" id="1423812.FD20_GL001025"/>
<sequence>MVIAKRVCYTKRVYQRINKKLKTNYSNGEIESLVQQVVLEASQIIHKGKNFYISNYESGVRATVNANNYRIITADSLNCNSMH</sequence>
<protein>
    <recommendedName>
        <fullName evidence="3">DUF3781 domain-containing protein</fullName>
    </recommendedName>
</protein>
<accession>A0A0R1Q1Y6</accession>
<evidence type="ECO:0000313" key="2">
    <source>
        <dbReference type="Proteomes" id="UP000051155"/>
    </source>
</evidence>
<evidence type="ECO:0000313" key="1">
    <source>
        <dbReference type="EMBL" id="KRL36804.1"/>
    </source>
</evidence>
<proteinExistence type="predicted"/>
<evidence type="ECO:0008006" key="3">
    <source>
        <dbReference type="Google" id="ProtNLM"/>
    </source>
</evidence>
<dbReference type="PATRIC" id="fig|1423812.3.peg.1092"/>
<dbReference type="InterPro" id="IPR024229">
    <property type="entry name" value="DUF3781"/>
</dbReference>